<evidence type="ECO:0000313" key="2">
    <source>
        <dbReference type="Proteomes" id="UP001056778"/>
    </source>
</evidence>
<protein>
    <submittedName>
        <fullName evidence="1">Nuclear cap-binding protein subunit 3</fullName>
    </submittedName>
</protein>
<dbReference type="Proteomes" id="UP001056778">
    <property type="component" value="Chromosome 5"/>
</dbReference>
<proteinExistence type="predicted"/>
<organism evidence="1 2">
    <name type="scientific">Holotrichia oblita</name>
    <name type="common">Chafer beetle</name>
    <dbReference type="NCBI Taxonomy" id="644536"/>
    <lineage>
        <taxon>Eukaryota</taxon>
        <taxon>Metazoa</taxon>
        <taxon>Ecdysozoa</taxon>
        <taxon>Arthropoda</taxon>
        <taxon>Hexapoda</taxon>
        <taxon>Insecta</taxon>
        <taxon>Pterygota</taxon>
        <taxon>Neoptera</taxon>
        <taxon>Endopterygota</taxon>
        <taxon>Coleoptera</taxon>
        <taxon>Polyphaga</taxon>
        <taxon>Scarabaeiformia</taxon>
        <taxon>Scarabaeidae</taxon>
        <taxon>Melolonthinae</taxon>
        <taxon>Holotrichia</taxon>
    </lineage>
</organism>
<name>A0ACB9T5U2_HOLOL</name>
<dbReference type="EMBL" id="CM043019">
    <property type="protein sequence ID" value="KAI4462178.1"/>
    <property type="molecule type" value="Genomic_DNA"/>
</dbReference>
<accession>A0ACB9T5U2</accession>
<evidence type="ECO:0000313" key="1">
    <source>
        <dbReference type="EMBL" id="KAI4462178.1"/>
    </source>
</evidence>
<sequence>MAGSTARPNIRIEIHNNLVEPMDVEEAEEEGEISDTNEMVAEQTGESIWPNTNGGFTTGINIFDKEEQSKLQERAKRFHLKPDEINNFTDEQLQALHDSLGINNDDDKDVRFEAVHVRGTDDMSTEDVLEYFGKYGPAAIEWIDDSSCNVLWNDRISAARALYFLSKPIKGMPIEGPCDPFAKELLTELVDDKENEGRSILLKNKDRVVELRDDNDSLDQESVSINDIKIPIPPGFWRLGIECDKSKYILLRFAFKSDKKPHRAEKFSEYYKKYGNPNYGGLKGIITETHKKKFKGIFDRNKDISKEVEVDVDPKNPWGALAMHWNEDFKYCEKVIADPPPVVNKTKSDIMSRLGFKRSLDDQKEEAEVTEKKTKMPRMRMYADEEEEKIKRKKQLQKLKMTTTNKVAENNVDDLRNILRIQPRKPQKIEIKEDDSVLNVDLASRLKNRNRTASKPPRNETVEEGPPLIKHIEHKSRLDHREYPKDRKRRSSYDRYEKKMYSDKYKSTSRPRRHHRSERHSPEESFDQHKPRSKIAVVIKTQKTPTVASAVWSRANSERQRLKTVSESKLRHRRSSSSESSESSSSSSSSSSDSDSSTEGSTDSIDEARVAYKKKQVKTEKMDEENVFDKLKNVRHSMYNKNSLRLEINNDYFIKK</sequence>
<gene>
    <name evidence="1" type="ORF">MML48_5g00001543</name>
</gene>
<reference evidence="1" key="1">
    <citation type="submission" date="2022-04" db="EMBL/GenBank/DDBJ databases">
        <title>Chromosome-scale genome assembly of Holotrichia oblita Faldermann.</title>
        <authorList>
            <person name="Rongchong L."/>
        </authorList>
    </citation>
    <scope>NUCLEOTIDE SEQUENCE</scope>
    <source>
        <strain evidence="1">81SQS9</strain>
    </source>
</reference>
<comment type="caution">
    <text evidence="1">The sequence shown here is derived from an EMBL/GenBank/DDBJ whole genome shotgun (WGS) entry which is preliminary data.</text>
</comment>
<keyword evidence="2" id="KW-1185">Reference proteome</keyword>